<feature type="region of interest" description="Disordered" evidence="5">
    <location>
        <begin position="1"/>
        <end position="186"/>
    </location>
</feature>
<dbReference type="PANTHER" id="PTHR21725:SF1">
    <property type="entry name" value="E3 UBIQUITIN-PROTEIN LIGASE UBR4"/>
    <property type="match status" value="1"/>
</dbReference>
<comment type="caution">
    <text evidence="7">The sequence shown here is derived from an EMBL/GenBank/DDBJ whole genome shotgun (WGS) entry which is preliminary data.</text>
</comment>
<keyword evidence="8" id="KW-1185">Reference proteome</keyword>
<dbReference type="EMBL" id="JAPFFF010000005">
    <property type="protein sequence ID" value="KAK8890675.1"/>
    <property type="molecule type" value="Genomic_DNA"/>
</dbReference>
<dbReference type="Pfam" id="PF02207">
    <property type="entry name" value="zf-UBR"/>
    <property type="match status" value="1"/>
</dbReference>
<dbReference type="InterPro" id="IPR045189">
    <property type="entry name" value="UBR4-like"/>
</dbReference>
<evidence type="ECO:0000256" key="5">
    <source>
        <dbReference type="SAM" id="MobiDB-lite"/>
    </source>
</evidence>
<dbReference type="CDD" id="cd19671">
    <property type="entry name" value="UBR-box_UBR4_5_6_7"/>
    <property type="match status" value="2"/>
</dbReference>
<feature type="zinc finger region" description="UBR-type" evidence="4">
    <location>
        <begin position="281"/>
        <end position="351"/>
    </location>
</feature>
<dbReference type="PANTHER" id="PTHR21725">
    <property type="entry name" value="E3 UBIQUITIN-PROTEIN LIGASE UBR4"/>
    <property type="match status" value="1"/>
</dbReference>
<evidence type="ECO:0000256" key="1">
    <source>
        <dbReference type="ARBA" id="ARBA00022723"/>
    </source>
</evidence>
<protein>
    <recommendedName>
        <fullName evidence="6">UBR-type domain-containing protein</fullName>
    </recommendedName>
</protein>
<keyword evidence="2" id="KW-0863">Zinc-finger</keyword>
<evidence type="ECO:0000256" key="4">
    <source>
        <dbReference type="PROSITE-ProRule" id="PRU00508"/>
    </source>
</evidence>
<keyword evidence="1" id="KW-0479">Metal-binding</keyword>
<accession>A0ABR2KL06</accession>
<feature type="zinc finger region" description="UBR-type" evidence="4">
    <location>
        <begin position="193"/>
        <end position="265"/>
    </location>
</feature>
<sequence length="375" mass="41362">MSNNDNPEQQQKDQEAQSNDPKVETKGPKVDAKYLLHPQRPPQFDQYPPQNGQYPPQNGQYPPQYGQYPPQNGQYPPQNGQYPPQNGQYPPQNGQYPPQNGQYPPQNGQYPPQNGQYPPQNGQYPPQGGQYPPQGGQYPPQNGQYPPQNGQYPPQNGQYPPQYGQYPPQNGQYPPPPGAGYQQPPANGPLVDGPCTYNRTHRTQIVQPFYSCITCGLVNDLGCCEACARVCHAGHQLVPKGNISCYCDCGEGSVRTCVRCKCRKVTASDAQMYNQYTQNAPECTYQRSGRRMIPQKLYTCVTCRLREGQCICETCARVCHYGHDVRPLAIPSGYCDCGAGELHTRCRCMNGASPGRPGMSQVGGPGVPVVGCNLQ</sequence>
<evidence type="ECO:0000313" key="8">
    <source>
        <dbReference type="Proteomes" id="UP001470230"/>
    </source>
</evidence>
<feature type="compositionally biased region" description="Basic and acidic residues" evidence="5">
    <location>
        <begin position="10"/>
        <end position="34"/>
    </location>
</feature>
<keyword evidence="3" id="KW-0862">Zinc</keyword>
<dbReference type="Proteomes" id="UP001470230">
    <property type="component" value="Unassembled WGS sequence"/>
</dbReference>
<proteinExistence type="predicted"/>
<evidence type="ECO:0000313" key="7">
    <source>
        <dbReference type="EMBL" id="KAK8890675.1"/>
    </source>
</evidence>
<evidence type="ECO:0000259" key="6">
    <source>
        <dbReference type="PROSITE" id="PS51157"/>
    </source>
</evidence>
<dbReference type="InterPro" id="IPR003126">
    <property type="entry name" value="Znf_UBR"/>
</dbReference>
<dbReference type="SMART" id="SM00396">
    <property type="entry name" value="ZnF_UBR1"/>
    <property type="match status" value="2"/>
</dbReference>
<evidence type="ECO:0000256" key="2">
    <source>
        <dbReference type="ARBA" id="ARBA00022771"/>
    </source>
</evidence>
<dbReference type="PROSITE" id="PS51157">
    <property type="entry name" value="ZF_UBR"/>
    <property type="match status" value="2"/>
</dbReference>
<gene>
    <name evidence="7" type="ORF">M9Y10_035460</name>
</gene>
<reference evidence="7 8" key="1">
    <citation type="submission" date="2024-04" db="EMBL/GenBank/DDBJ databases">
        <title>Tritrichomonas musculus Genome.</title>
        <authorList>
            <person name="Alves-Ferreira E."/>
            <person name="Grigg M."/>
            <person name="Lorenzi H."/>
            <person name="Galac M."/>
        </authorList>
    </citation>
    <scope>NUCLEOTIDE SEQUENCE [LARGE SCALE GENOMIC DNA]</scope>
    <source>
        <strain evidence="7 8">EAF2021</strain>
    </source>
</reference>
<organism evidence="7 8">
    <name type="scientific">Tritrichomonas musculus</name>
    <dbReference type="NCBI Taxonomy" id="1915356"/>
    <lineage>
        <taxon>Eukaryota</taxon>
        <taxon>Metamonada</taxon>
        <taxon>Parabasalia</taxon>
        <taxon>Tritrichomonadida</taxon>
        <taxon>Tritrichomonadidae</taxon>
        <taxon>Tritrichomonas</taxon>
    </lineage>
</organism>
<feature type="domain" description="UBR-type" evidence="6">
    <location>
        <begin position="193"/>
        <end position="265"/>
    </location>
</feature>
<name>A0ABR2KL06_9EUKA</name>
<evidence type="ECO:0000256" key="3">
    <source>
        <dbReference type="ARBA" id="ARBA00022833"/>
    </source>
</evidence>
<feature type="domain" description="UBR-type" evidence="6">
    <location>
        <begin position="281"/>
        <end position="351"/>
    </location>
</feature>
<feature type="compositionally biased region" description="Low complexity" evidence="5">
    <location>
        <begin position="46"/>
        <end position="172"/>
    </location>
</feature>